<feature type="domain" description="Yeast cell wall synthesis Kre9/Knh1-like N-terminal" evidence="4">
    <location>
        <begin position="23"/>
        <end position="114"/>
    </location>
</feature>
<evidence type="ECO:0000256" key="2">
    <source>
        <dbReference type="SAM" id="MobiDB-lite"/>
    </source>
</evidence>
<organism evidence="5 6">
    <name type="scientific">Penicillium angulare</name>
    <dbReference type="NCBI Taxonomy" id="116970"/>
    <lineage>
        <taxon>Eukaryota</taxon>
        <taxon>Fungi</taxon>
        <taxon>Dikarya</taxon>
        <taxon>Ascomycota</taxon>
        <taxon>Pezizomycotina</taxon>
        <taxon>Eurotiomycetes</taxon>
        <taxon>Eurotiomycetidae</taxon>
        <taxon>Eurotiales</taxon>
        <taxon>Aspergillaceae</taxon>
        <taxon>Penicillium</taxon>
    </lineage>
</organism>
<dbReference type="InterPro" id="IPR018466">
    <property type="entry name" value="Kre9/Knh1-like_N"/>
</dbReference>
<dbReference type="Proteomes" id="UP001149165">
    <property type="component" value="Unassembled WGS sequence"/>
</dbReference>
<keyword evidence="6" id="KW-1185">Reference proteome</keyword>
<dbReference type="Pfam" id="PF10342">
    <property type="entry name" value="Kre9_KNH"/>
    <property type="match status" value="1"/>
</dbReference>
<keyword evidence="1 3" id="KW-0732">Signal</keyword>
<accession>A0A9W9FZP9</accession>
<reference evidence="5" key="1">
    <citation type="submission" date="2022-11" db="EMBL/GenBank/DDBJ databases">
        <authorList>
            <person name="Petersen C."/>
        </authorList>
    </citation>
    <scope>NUCLEOTIDE SEQUENCE</scope>
    <source>
        <strain evidence="5">IBT 30069</strain>
    </source>
</reference>
<sequence length="224" mass="22257">MRFSLALSMVPLAISVGAITLTEPKKGDNITPSSSVDVKWTSVDTDASSFDIYLVNNAVYPPVNKKLASDIETSKDSYSVNVGDIPNGHGYQIDLMSNDVHNSGILAQTGQFNVTGSAESSSSTASTASSTSSTSSTMTGTSTTVSTTATPFTTEVVSTSTGASTTVEITHAVTSTPASGMTTSASSGVASGSASAAPSTGAGAAILAHPAAVGVIGGALAFML</sequence>
<evidence type="ECO:0000259" key="4">
    <source>
        <dbReference type="Pfam" id="PF10342"/>
    </source>
</evidence>
<evidence type="ECO:0000256" key="1">
    <source>
        <dbReference type="ARBA" id="ARBA00022729"/>
    </source>
</evidence>
<reference evidence="5" key="2">
    <citation type="journal article" date="2023" name="IMA Fungus">
        <title>Comparative genomic study of the Penicillium genus elucidates a diverse pangenome and 15 lateral gene transfer events.</title>
        <authorList>
            <person name="Petersen C."/>
            <person name="Sorensen T."/>
            <person name="Nielsen M.R."/>
            <person name="Sondergaard T.E."/>
            <person name="Sorensen J.L."/>
            <person name="Fitzpatrick D.A."/>
            <person name="Frisvad J.C."/>
            <person name="Nielsen K.L."/>
        </authorList>
    </citation>
    <scope>NUCLEOTIDE SEQUENCE</scope>
    <source>
        <strain evidence="5">IBT 30069</strain>
    </source>
</reference>
<dbReference type="InterPro" id="IPR052479">
    <property type="entry name" value="GPI-anchor_Adhesion_Reg"/>
</dbReference>
<evidence type="ECO:0000313" key="5">
    <source>
        <dbReference type="EMBL" id="KAJ5109403.1"/>
    </source>
</evidence>
<dbReference type="PANTHER" id="PTHR35185">
    <property type="entry name" value="SERINE/THREONINE-RICH PROTEIN ADG2-RELATED"/>
    <property type="match status" value="1"/>
</dbReference>
<dbReference type="PANTHER" id="PTHR35185:SF1">
    <property type="entry name" value="UPF0619 GPI-ANCHORED MEMBRANE PROTEIN C1322.10"/>
    <property type="match status" value="1"/>
</dbReference>
<comment type="caution">
    <text evidence="5">The sequence shown here is derived from an EMBL/GenBank/DDBJ whole genome shotgun (WGS) entry which is preliminary data.</text>
</comment>
<feature type="signal peptide" evidence="3">
    <location>
        <begin position="1"/>
        <end position="18"/>
    </location>
</feature>
<proteinExistence type="predicted"/>
<feature type="chain" id="PRO_5040779768" description="Yeast cell wall synthesis Kre9/Knh1-like N-terminal domain-containing protein" evidence="3">
    <location>
        <begin position="19"/>
        <end position="224"/>
    </location>
</feature>
<gene>
    <name evidence="5" type="ORF">N7456_006078</name>
</gene>
<dbReference type="OrthoDB" id="5316007at2759"/>
<protein>
    <recommendedName>
        <fullName evidence="4">Yeast cell wall synthesis Kre9/Knh1-like N-terminal domain-containing protein</fullName>
    </recommendedName>
</protein>
<feature type="region of interest" description="Disordered" evidence="2">
    <location>
        <begin position="116"/>
        <end position="146"/>
    </location>
</feature>
<name>A0A9W9FZP9_9EURO</name>
<dbReference type="EMBL" id="JAPQKH010000003">
    <property type="protein sequence ID" value="KAJ5109403.1"/>
    <property type="molecule type" value="Genomic_DNA"/>
</dbReference>
<dbReference type="AlphaFoldDB" id="A0A9W9FZP9"/>
<evidence type="ECO:0000256" key="3">
    <source>
        <dbReference type="SAM" id="SignalP"/>
    </source>
</evidence>
<evidence type="ECO:0000313" key="6">
    <source>
        <dbReference type="Proteomes" id="UP001149165"/>
    </source>
</evidence>